<dbReference type="EMBL" id="SRYG01000016">
    <property type="protein sequence ID" value="TGY65568.1"/>
    <property type="molecule type" value="Genomic_DNA"/>
</dbReference>
<keyword evidence="1" id="KW-0418">Kinase</keyword>
<dbReference type="Proteomes" id="UP000308836">
    <property type="component" value="Unassembled WGS sequence"/>
</dbReference>
<keyword evidence="2" id="KW-1185">Reference proteome</keyword>
<organism evidence="1 2">
    <name type="scientific">Dubosiella muris</name>
    <dbReference type="NCBI Taxonomy" id="3038133"/>
    <lineage>
        <taxon>Bacteria</taxon>
        <taxon>Bacillati</taxon>
        <taxon>Bacillota</taxon>
        <taxon>Erysipelotrichia</taxon>
        <taxon>Erysipelotrichales</taxon>
        <taxon>Erysipelotrichaceae</taxon>
        <taxon>Dubosiella</taxon>
    </lineage>
</organism>
<comment type="caution">
    <text evidence="1">The sequence shown here is derived from an EMBL/GenBank/DDBJ whole genome shotgun (WGS) entry which is preliminary data.</text>
</comment>
<name>A0AC61R6A5_9FIRM</name>
<gene>
    <name evidence="1" type="ORF">E5336_08370</name>
</gene>
<sequence length="326" mass="37168">MKLFAQYVKARFGLFVLSGACALIFGLLFFLYGLEPEAYGYGLTLCLVALTIYVARDFAAYYKTHHVWRELLDVSLLNVALEETTTDPDLRALFAQIAREKNELIAAGEARKTDLTDYFTLWIHQVKLPVSAMRLMLANHDLNEADWKKQIFALERYLGMVLAYLRMKSDSTDYVIRMFSLDSMLRAAIRTFSTEFIYKKIRLSFTPTGLEVLSDEKWLQFVVEQLLSNAIKYSALGSTIEMYANGYDLVIEDHGCGISASDLKRIREKGFTGENGRVHKEESSGLGLYLCEQVLARLHHPFVIESTLNEGTRVVLRLDPALLERE</sequence>
<evidence type="ECO:0000313" key="1">
    <source>
        <dbReference type="EMBL" id="TGY65568.1"/>
    </source>
</evidence>
<evidence type="ECO:0000313" key="2">
    <source>
        <dbReference type="Proteomes" id="UP000308836"/>
    </source>
</evidence>
<keyword evidence="1" id="KW-0808">Transferase</keyword>
<accession>A0AC61R6A5</accession>
<proteinExistence type="predicted"/>
<reference evidence="1" key="1">
    <citation type="submission" date="2019-04" db="EMBL/GenBank/DDBJ databases">
        <title>Microbes associate with the intestines of laboratory mice.</title>
        <authorList>
            <person name="Navarre W."/>
            <person name="Wong E."/>
            <person name="Huang K."/>
            <person name="Tropini C."/>
            <person name="Ng K."/>
            <person name="Yu B."/>
        </authorList>
    </citation>
    <scope>NUCLEOTIDE SEQUENCE</scope>
    <source>
        <strain evidence="1">NM09_H32</strain>
    </source>
</reference>
<protein>
    <submittedName>
        <fullName evidence="1">HAMP domain-containing histidine kinase</fullName>
    </submittedName>
</protein>